<dbReference type="EMBL" id="JAMYRI010000002">
    <property type="protein sequence ID" value="MER9283181.1"/>
    <property type="molecule type" value="Genomic_DNA"/>
</dbReference>
<accession>A0ACC6STX4</accession>
<evidence type="ECO:0000313" key="2">
    <source>
        <dbReference type="Proteomes" id="UP001480082"/>
    </source>
</evidence>
<dbReference type="Proteomes" id="UP001480082">
    <property type="component" value="Unassembled WGS sequence"/>
</dbReference>
<name>A0ACC6STX4_9HYPH</name>
<proteinExistence type="predicted"/>
<evidence type="ECO:0000313" key="1">
    <source>
        <dbReference type="EMBL" id="MER9283181.1"/>
    </source>
</evidence>
<organism evidence="1 2">
    <name type="scientific">Mesorhizobium australicum</name>
    <dbReference type="NCBI Taxonomy" id="536018"/>
    <lineage>
        <taxon>Bacteria</taxon>
        <taxon>Pseudomonadati</taxon>
        <taxon>Pseudomonadota</taxon>
        <taxon>Alphaproteobacteria</taxon>
        <taxon>Hyphomicrobiales</taxon>
        <taxon>Phyllobacteriaceae</taxon>
        <taxon>Mesorhizobium</taxon>
    </lineage>
</organism>
<reference evidence="1 2" key="1">
    <citation type="journal article" date="2024" name="Proc. Natl. Acad. Sci. U.S.A.">
        <title>The evolutionary genomics of adaptation to stress in wild rhizobium bacteria.</title>
        <authorList>
            <person name="Kehlet-Delgado H."/>
            <person name="Montoya A.P."/>
            <person name="Jensen K.T."/>
            <person name="Wendlandt C.E."/>
            <person name="Dexheimer C."/>
            <person name="Roberts M."/>
            <person name="Torres Martinez L."/>
            <person name="Friesen M.L."/>
            <person name="Griffitts J.S."/>
            <person name="Porter S.S."/>
        </authorList>
    </citation>
    <scope>NUCLEOTIDE SEQUENCE [LARGE SCALE GENOMIC DNA]</scope>
    <source>
        <strain evidence="1 2">M0468</strain>
    </source>
</reference>
<keyword evidence="2" id="KW-1185">Reference proteome</keyword>
<gene>
    <name evidence="1" type="ORF">NKI81_04285</name>
</gene>
<comment type="caution">
    <text evidence="1">The sequence shown here is derived from an EMBL/GenBank/DDBJ whole genome shotgun (WGS) entry which is preliminary data.</text>
</comment>
<sequence>MEFASCYDQSAMVLTSQLFLSVTLVFIIMAAFAARRLLSMSGRTVEQLQTAVAG</sequence>
<protein>
    <submittedName>
        <fullName evidence="1">Uncharacterized protein</fullName>
    </submittedName>
</protein>